<accession>A0AAE0F9U0</accession>
<sequence length="138" mass="15604">MHVLLCGKLGGHEKSKYNENFEICSDREYALRVRGCKQMGREESKEQAKAAQKEKEQAACAKKQARKDKEWERGTDTRGAQKTEEQIAKDAEKARLKALAKTQETEEAGPSRPNTASKLKKKCIACKKRHDPKEACPE</sequence>
<evidence type="ECO:0000313" key="3">
    <source>
        <dbReference type="Proteomes" id="UP001190700"/>
    </source>
</evidence>
<dbReference type="AlphaFoldDB" id="A0AAE0F9U0"/>
<dbReference type="EMBL" id="LGRX02022329">
    <property type="protein sequence ID" value="KAK3255733.1"/>
    <property type="molecule type" value="Genomic_DNA"/>
</dbReference>
<proteinExistence type="predicted"/>
<feature type="region of interest" description="Disordered" evidence="1">
    <location>
        <begin position="38"/>
        <end position="120"/>
    </location>
</feature>
<evidence type="ECO:0000313" key="2">
    <source>
        <dbReference type="EMBL" id="KAK3255733.1"/>
    </source>
</evidence>
<evidence type="ECO:0000256" key="1">
    <source>
        <dbReference type="SAM" id="MobiDB-lite"/>
    </source>
</evidence>
<keyword evidence="3" id="KW-1185">Reference proteome</keyword>
<name>A0AAE0F9U0_9CHLO</name>
<gene>
    <name evidence="2" type="ORF">CYMTET_35096</name>
</gene>
<reference evidence="2 3" key="1">
    <citation type="journal article" date="2015" name="Genome Biol. Evol.">
        <title>Comparative Genomics of a Bacterivorous Green Alga Reveals Evolutionary Causalities and Consequences of Phago-Mixotrophic Mode of Nutrition.</title>
        <authorList>
            <person name="Burns J.A."/>
            <person name="Paasch A."/>
            <person name="Narechania A."/>
            <person name="Kim E."/>
        </authorList>
    </citation>
    <scope>NUCLEOTIDE SEQUENCE [LARGE SCALE GENOMIC DNA]</scope>
    <source>
        <strain evidence="2 3">PLY_AMNH</strain>
    </source>
</reference>
<comment type="caution">
    <text evidence="2">The sequence shown here is derived from an EMBL/GenBank/DDBJ whole genome shotgun (WGS) entry which is preliminary data.</text>
</comment>
<feature type="compositionally biased region" description="Basic and acidic residues" evidence="1">
    <location>
        <begin position="39"/>
        <end position="57"/>
    </location>
</feature>
<protein>
    <submittedName>
        <fullName evidence="2">Uncharacterized protein</fullName>
    </submittedName>
</protein>
<feature type="compositionally biased region" description="Basic and acidic residues" evidence="1">
    <location>
        <begin position="67"/>
        <end position="95"/>
    </location>
</feature>
<dbReference type="Proteomes" id="UP001190700">
    <property type="component" value="Unassembled WGS sequence"/>
</dbReference>
<organism evidence="2 3">
    <name type="scientific">Cymbomonas tetramitiformis</name>
    <dbReference type="NCBI Taxonomy" id="36881"/>
    <lineage>
        <taxon>Eukaryota</taxon>
        <taxon>Viridiplantae</taxon>
        <taxon>Chlorophyta</taxon>
        <taxon>Pyramimonadophyceae</taxon>
        <taxon>Pyramimonadales</taxon>
        <taxon>Pyramimonadaceae</taxon>
        <taxon>Cymbomonas</taxon>
    </lineage>
</organism>